<feature type="region of interest" description="Disordered" evidence="1">
    <location>
        <begin position="141"/>
        <end position="169"/>
    </location>
</feature>
<keyword evidence="3" id="KW-1185">Reference proteome</keyword>
<evidence type="ECO:0000256" key="1">
    <source>
        <dbReference type="SAM" id="MobiDB-lite"/>
    </source>
</evidence>
<dbReference type="EMBL" id="LAZP02000152">
    <property type="protein sequence ID" value="PFH60096.1"/>
    <property type="molecule type" value="Genomic_DNA"/>
</dbReference>
<evidence type="ECO:0000313" key="3">
    <source>
        <dbReference type="Proteomes" id="UP000037136"/>
    </source>
</evidence>
<organism evidence="2 3">
    <name type="scientific">Ophiocordyceps unilateralis</name>
    <name type="common">Zombie-ant fungus</name>
    <name type="synonym">Torrubia unilateralis</name>
    <dbReference type="NCBI Taxonomy" id="268505"/>
    <lineage>
        <taxon>Eukaryota</taxon>
        <taxon>Fungi</taxon>
        <taxon>Dikarya</taxon>
        <taxon>Ascomycota</taxon>
        <taxon>Pezizomycotina</taxon>
        <taxon>Sordariomycetes</taxon>
        <taxon>Hypocreomycetidae</taxon>
        <taxon>Hypocreales</taxon>
        <taxon>Ophiocordycipitaceae</taxon>
        <taxon>Ophiocordyceps</taxon>
    </lineage>
</organism>
<feature type="compositionally biased region" description="Acidic residues" evidence="1">
    <location>
        <begin position="159"/>
        <end position="169"/>
    </location>
</feature>
<proteinExistence type="predicted"/>
<reference evidence="2 3" key="1">
    <citation type="journal article" date="2015" name="BMC Genomics">
        <title>Gene expression during zombie ant biting behavior reflects the complexity underlying fungal parasitic behavioral manipulation.</title>
        <authorList>
            <person name="de Bekker C."/>
            <person name="Ohm R.A."/>
            <person name="Loreto R.G."/>
            <person name="Sebastian A."/>
            <person name="Albert I."/>
            <person name="Merrow M."/>
            <person name="Brachmann A."/>
            <person name="Hughes D.P."/>
        </authorList>
    </citation>
    <scope>NUCLEOTIDE SEQUENCE [LARGE SCALE GENOMIC DNA]</scope>
    <source>
        <strain evidence="2 3">SC16a</strain>
    </source>
</reference>
<sequence length="169" mass="18690">MLVNVVVLAIPMARLLQPSTLDSGRLDQASRRVGVELVEARRTHRRIRMIETAEADVEASVNTSPGWFMVPRLLDLPQGKLGDGQVFGDDVWVIYEDILACFLEQLGFLAGEGVVPIVRPVVTYRIGKKLALDEPRGVGTGGYFDSPHRGRYLRKTEDQTGEIDPMGDS</sequence>
<comment type="caution">
    <text evidence="2">The sequence shown here is derived from an EMBL/GenBank/DDBJ whole genome shotgun (WGS) entry which is preliminary data.</text>
</comment>
<accession>A0A2A9PGZ0</accession>
<dbReference type="AlphaFoldDB" id="A0A2A9PGZ0"/>
<protein>
    <submittedName>
        <fullName evidence="2">Uncharacterized protein</fullName>
    </submittedName>
</protein>
<name>A0A2A9PGZ0_OPHUN</name>
<reference evidence="2 3" key="2">
    <citation type="journal article" date="2017" name="Sci. Rep.">
        <title>Ant-infecting Ophiocordyceps genomes reveal a high diversity of potential behavioral manipulation genes and a possible major role for enterotoxins.</title>
        <authorList>
            <person name="de Bekker C."/>
            <person name="Ohm R.A."/>
            <person name="Evans H.C."/>
            <person name="Brachmann A."/>
            <person name="Hughes D.P."/>
        </authorList>
    </citation>
    <scope>NUCLEOTIDE SEQUENCE [LARGE SCALE GENOMIC DNA]</scope>
    <source>
        <strain evidence="2 3">SC16a</strain>
    </source>
</reference>
<evidence type="ECO:0000313" key="2">
    <source>
        <dbReference type="EMBL" id="PFH60096.1"/>
    </source>
</evidence>
<dbReference type="Proteomes" id="UP000037136">
    <property type="component" value="Unassembled WGS sequence"/>
</dbReference>
<gene>
    <name evidence="2" type="ORF">XA68_11484</name>
</gene>